<dbReference type="RefSeq" id="WP_272463701.1">
    <property type="nucleotide sequence ID" value="NZ_JAPFQL010000112.1"/>
</dbReference>
<keyword evidence="4" id="KW-0378">Hydrolase</keyword>
<evidence type="ECO:0000259" key="11">
    <source>
        <dbReference type="SMART" id="SM00986"/>
    </source>
</evidence>
<keyword evidence="6" id="KW-0411">Iron-sulfur</keyword>
<evidence type="ECO:0000256" key="4">
    <source>
        <dbReference type="ARBA" id="ARBA00022801"/>
    </source>
</evidence>
<dbReference type="InterPro" id="IPR005122">
    <property type="entry name" value="Uracil-DNA_glycosylase-like"/>
</dbReference>
<evidence type="ECO:0000256" key="3">
    <source>
        <dbReference type="ARBA" id="ARBA00022763"/>
    </source>
</evidence>
<keyword evidence="3" id="KW-0227">DNA damage</keyword>
<dbReference type="InterPro" id="IPR036895">
    <property type="entry name" value="Uracil-DNA_glycosylase-like_sf"/>
</dbReference>
<keyword evidence="7" id="KW-0234">DNA repair</keyword>
<feature type="region of interest" description="Disordered" evidence="10">
    <location>
        <begin position="1"/>
        <end position="34"/>
    </location>
</feature>
<evidence type="ECO:0000256" key="9">
    <source>
        <dbReference type="ARBA" id="ARBA00023887"/>
    </source>
</evidence>
<evidence type="ECO:0000256" key="8">
    <source>
        <dbReference type="ARBA" id="ARBA00023779"/>
    </source>
</evidence>
<evidence type="ECO:0000313" key="13">
    <source>
        <dbReference type="Proteomes" id="UP001150259"/>
    </source>
</evidence>
<reference evidence="12 13" key="1">
    <citation type="submission" date="2022-11" db="EMBL/GenBank/DDBJ databases">
        <title>Anaerobic phenanthrene biodegradation by a DNRA strain PheN6.</title>
        <authorList>
            <person name="Zhang Z."/>
        </authorList>
    </citation>
    <scope>NUCLEOTIDE SEQUENCE [LARGE SCALE GENOMIC DNA]</scope>
    <source>
        <strain evidence="12 13">PheN6</strain>
    </source>
</reference>
<dbReference type="Gene3D" id="3.40.470.10">
    <property type="entry name" value="Uracil-DNA glycosylase-like domain"/>
    <property type="match status" value="1"/>
</dbReference>
<sequence length="280" mass="29608">MTSERLDPHPVTGQLFPSPVPPGTGWPGDPATAETPVATTAAQVRRLAGTAPSVAEVDARVSVCRACPRLVAWREEVATTGRRASFVEQPYWGRPGPSFGDPEAPVLIVGLAPAANGTNRTGRMFTGDRSGDWLYAALFRAGHASQPTSVAAGDGLSLKGIRIVAAVRCAPPANRPTTEEKATCSGWLDRDLELTAAAPTGLRAMLALGSIGWDAALGAARRLGWQVPRPKPRFGHGAETMLTRPDGSIVRLLGSYHVSQQNTFTGKLTETMLDEVIARL</sequence>
<dbReference type="SMART" id="SM00987">
    <property type="entry name" value="UreE_C"/>
    <property type="match status" value="1"/>
</dbReference>
<dbReference type="SUPFAM" id="SSF52141">
    <property type="entry name" value="Uracil-DNA glycosylase-like"/>
    <property type="match status" value="1"/>
</dbReference>
<gene>
    <name evidence="12" type="ORF">OO014_17980</name>
</gene>
<keyword evidence="13" id="KW-1185">Reference proteome</keyword>
<dbReference type="SMART" id="SM00986">
    <property type="entry name" value="UDG"/>
    <property type="match status" value="1"/>
</dbReference>
<evidence type="ECO:0000256" key="6">
    <source>
        <dbReference type="ARBA" id="ARBA00023014"/>
    </source>
</evidence>
<dbReference type="PANTHER" id="PTHR33693:SF3">
    <property type="entry name" value="TYPE-5 URACIL-DNA GLYCOSYLASE"/>
    <property type="match status" value="1"/>
</dbReference>
<evidence type="ECO:0000256" key="7">
    <source>
        <dbReference type="ARBA" id="ARBA00023204"/>
    </source>
</evidence>
<dbReference type="CDD" id="cd10031">
    <property type="entry name" value="UDG-F5_TTUDGB_like"/>
    <property type="match status" value="1"/>
</dbReference>
<dbReference type="InterPro" id="IPR044147">
    <property type="entry name" value="UdgB-like"/>
</dbReference>
<comment type="caution">
    <text evidence="12">The sequence shown here is derived from an EMBL/GenBank/DDBJ whole genome shotgun (WGS) entry which is preliminary data.</text>
</comment>
<keyword evidence="1" id="KW-0004">4Fe-4S</keyword>
<dbReference type="Proteomes" id="UP001150259">
    <property type="component" value="Unassembled WGS sequence"/>
</dbReference>
<name>A0ABT5GLP7_9MICO</name>
<dbReference type="EMBL" id="JAPFQL010000112">
    <property type="protein sequence ID" value="MDC5699142.1"/>
    <property type="molecule type" value="Genomic_DNA"/>
</dbReference>
<evidence type="ECO:0000256" key="1">
    <source>
        <dbReference type="ARBA" id="ARBA00022485"/>
    </source>
</evidence>
<evidence type="ECO:0000256" key="10">
    <source>
        <dbReference type="SAM" id="MobiDB-lite"/>
    </source>
</evidence>
<dbReference type="Pfam" id="PF03167">
    <property type="entry name" value="UDG"/>
    <property type="match status" value="1"/>
</dbReference>
<keyword evidence="5" id="KW-0408">Iron</keyword>
<evidence type="ECO:0000256" key="5">
    <source>
        <dbReference type="ARBA" id="ARBA00023004"/>
    </source>
</evidence>
<dbReference type="PANTHER" id="PTHR33693">
    <property type="entry name" value="TYPE-5 URACIL-DNA GLYCOSYLASE"/>
    <property type="match status" value="1"/>
</dbReference>
<keyword evidence="2" id="KW-0479">Metal-binding</keyword>
<evidence type="ECO:0000313" key="12">
    <source>
        <dbReference type="EMBL" id="MDC5699142.1"/>
    </source>
</evidence>
<protein>
    <recommendedName>
        <fullName evidence="9">Type-5 uracil-DNA glycosylase</fullName>
    </recommendedName>
</protein>
<comment type="similarity">
    <text evidence="8">Belongs to the uracil-DNA glycosylase (UDG) superfamily. Type 5 (UDGb) family.</text>
</comment>
<organism evidence="12 13">
    <name type="scientific">Intrasporangium calvum</name>
    <dbReference type="NCBI Taxonomy" id="53358"/>
    <lineage>
        <taxon>Bacteria</taxon>
        <taxon>Bacillati</taxon>
        <taxon>Actinomycetota</taxon>
        <taxon>Actinomycetes</taxon>
        <taxon>Micrococcales</taxon>
        <taxon>Intrasporangiaceae</taxon>
        <taxon>Intrasporangium</taxon>
    </lineage>
</organism>
<dbReference type="InterPro" id="IPR051536">
    <property type="entry name" value="UDG_Type-4/5"/>
</dbReference>
<accession>A0ABT5GLP7</accession>
<evidence type="ECO:0000256" key="2">
    <source>
        <dbReference type="ARBA" id="ARBA00022723"/>
    </source>
</evidence>
<proteinExistence type="inferred from homology"/>
<feature type="domain" description="Uracil-DNA glycosylase-like" evidence="11">
    <location>
        <begin position="97"/>
        <end position="277"/>
    </location>
</feature>